<dbReference type="RefSeq" id="WP_290317426.1">
    <property type="nucleotide sequence ID" value="NZ_JAUFPN010000150.1"/>
</dbReference>
<gene>
    <name evidence="1" type="ORF">QWZ14_14520</name>
</gene>
<evidence type="ECO:0000313" key="1">
    <source>
        <dbReference type="EMBL" id="MDN3565579.1"/>
    </source>
</evidence>
<dbReference type="EMBL" id="JAUFPN010000150">
    <property type="protein sequence ID" value="MDN3565579.1"/>
    <property type="molecule type" value="Genomic_DNA"/>
</dbReference>
<accession>A0ABT8A795</accession>
<comment type="caution">
    <text evidence="1">The sequence shown here is derived from an EMBL/GenBank/DDBJ whole genome shotgun (WGS) entry which is preliminary data.</text>
</comment>
<organism evidence="1 2">
    <name type="scientific">Paeniroseomonas aquatica</name>
    <dbReference type="NCBI Taxonomy" id="373043"/>
    <lineage>
        <taxon>Bacteria</taxon>
        <taxon>Pseudomonadati</taxon>
        <taxon>Pseudomonadota</taxon>
        <taxon>Alphaproteobacteria</taxon>
        <taxon>Acetobacterales</taxon>
        <taxon>Acetobacteraceae</taxon>
        <taxon>Paeniroseomonas</taxon>
    </lineage>
</organism>
<reference evidence="2" key="1">
    <citation type="journal article" date="2019" name="Int. J. Syst. Evol. Microbiol.">
        <title>The Global Catalogue of Microorganisms (GCM) 10K type strain sequencing project: providing services to taxonomists for standard genome sequencing and annotation.</title>
        <authorList>
            <consortium name="The Broad Institute Genomics Platform"/>
            <consortium name="The Broad Institute Genome Sequencing Center for Infectious Disease"/>
            <person name="Wu L."/>
            <person name="Ma J."/>
        </authorList>
    </citation>
    <scope>NUCLEOTIDE SEQUENCE [LARGE SCALE GENOMIC DNA]</scope>
    <source>
        <strain evidence="2">CECT 7131</strain>
    </source>
</reference>
<sequence length="85" mass="9005">MSVALEDGAIRLRGASAVEDAEALLALLQAEPRRPVDLRAAEGLHASVVQVLLALRPEVLGPAADPFVTRWLLPLLAGPPRPEPN</sequence>
<protein>
    <recommendedName>
        <fullName evidence="3">STAS domain-containing protein</fullName>
    </recommendedName>
</protein>
<name>A0ABT8A795_9PROT</name>
<evidence type="ECO:0000313" key="2">
    <source>
        <dbReference type="Proteomes" id="UP001529369"/>
    </source>
</evidence>
<evidence type="ECO:0008006" key="3">
    <source>
        <dbReference type="Google" id="ProtNLM"/>
    </source>
</evidence>
<proteinExistence type="predicted"/>
<keyword evidence="2" id="KW-1185">Reference proteome</keyword>
<dbReference type="Proteomes" id="UP001529369">
    <property type="component" value="Unassembled WGS sequence"/>
</dbReference>